<dbReference type="Proteomes" id="UP001218218">
    <property type="component" value="Unassembled WGS sequence"/>
</dbReference>
<evidence type="ECO:0000313" key="2">
    <source>
        <dbReference type="Proteomes" id="UP001218218"/>
    </source>
</evidence>
<organism evidence="1 2">
    <name type="scientific">Mycena albidolilacea</name>
    <dbReference type="NCBI Taxonomy" id="1033008"/>
    <lineage>
        <taxon>Eukaryota</taxon>
        <taxon>Fungi</taxon>
        <taxon>Dikarya</taxon>
        <taxon>Basidiomycota</taxon>
        <taxon>Agaricomycotina</taxon>
        <taxon>Agaricomycetes</taxon>
        <taxon>Agaricomycetidae</taxon>
        <taxon>Agaricales</taxon>
        <taxon>Marasmiineae</taxon>
        <taxon>Mycenaceae</taxon>
        <taxon>Mycena</taxon>
    </lineage>
</organism>
<reference evidence="1" key="1">
    <citation type="submission" date="2023-03" db="EMBL/GenBank/DDBJ databases">
        <title>Massive genome expansion in bonnet fungi (Mycena s.s.) driven by repeated elements and novel gene families across ecological guilds.</title>
        <authorList>
            <consortium name="Lawrence Berkeley National Laboratory"/>
            <person name="Harder C.B."/>
            <person name="Miyauchi S."/>
            <person name="Viragh M."/>
            <person name="Kuo A."/>
            <person name="Thoen E."/>
            <person name="Andreopoulos B."/>
            <person name="Lu D."/>
            <person name="Skrede I."/>
            <person name="Drula E."/>
            <person name="Henrissat B."/>
            <person name="Morin E."/>
            <person name="Kohler A."/>
            <person name="Barry K."/>
            <person name="LaButti K."/>
            <person name="Morin E."/>
            <person name="Salamov A."/>
            <person name="Lipzen A."/>
            <person name="Mereny Z."/>
            <person name="Hegedus B."/>
            <person name="Baldrian P."/>
            <person name="Stursova M."/>
            <person name="Weitz H."/>
            <person name="Taylor A."/>
            <person name="Grigoriev I.V."/>
            <person name="Nagy L.G."/>
            <person name="Martin F."/>
            <person name="Kauserud H."/>
        </authorList>
    </citation>
    <scope>NUCLEOTIDE SEQUENCE</scope>
    <source>
        <strain evidence="1">CBHHK002</strain>
    </source>
</reference>
<keyword evidence="2" id="KW-1185">Reference proteome</keyword>
<evidence type="ECO:0000313" key="1">
    <source>
        <dbReference type="EMBL" id="KAJ7346432.1"/>
    </source>
</evidence>
<protein>
    <submittedName>
        <fullName evidence="1">Uncharacterized protein</fullName>
    </submittedName>
</protein>
<accession>A0AAD7A0C0</accession>
<name>A0AAD7A0C0_9AGAR</name>
<proteinExistence type="predicted"/>
<dbReference type="AlphaFoldDB" id="A0AAD7A0C0"/>
<dbReference type="EMBL" id="JARIHO010000021">
    <property type="protein sequence ID" value="KAJ7346432.1"/>
    <property type="molecule type" value="Genomic_DNA"/>
</dbReference>
<comment type="caution">
    <text evidence="1">The sequence shown here is derived from an EMBL/GenBank/DDBJ whole genome shotgun (WGS) entry which is preliminary data.</text>
</comment>
<gene>
    <name evidence="1" type="ORF">DFH08DRAFT_961853</name>
</gene>
<sequence length="225" mass="24172">MILHDTCCPAALLLARCRTPARPLSLRLHPHPHLHPLPSLCAPRSACLPTPAHPAGLGCSRLHILHLHPCPHRHRHPCRAPLLAAPCTPLPRPLHLPPPPSTLLPGPHQPAAQSLVTLEYPAEPILQGVDYYGQMQHRSTKAGTHLASSLALPLPPAHTLLFHSRSPHCSTLPLPAVPPLPLHLLLISVVRACSHCLFGGLNCPQLAQTSITPTGYSFVVASVFL</sequence>